<dbReference type="Proteomes" id="UP000316733">
    <property type="component" value="Segment"/>
</dbReference>
<proteinExistence type="predicted"/>
<name>A0A4Y5JWV8_9CAUD</name>
<gene>
    <name evidence="1" type="ORF">EST35_0040</name>
</gene>
<evidence type="ECO:0000313" key="2">
    <source>
        <dbReference type="Proteomes" id="UP000316733"/>
    </source>
</evidence>
<accession>A0A4Y5JWV8</accession>
<dbReference type="EMBL" id="MK797984">
    <property type="protein sequence ID" value="QCG75923.1"/>
    <property type="molecule type" value="Genomic_DNA"/>
</dbReference>
<sequence>MNIFFISNGLSNIIYHKDNLIQHNIHMIDIEINNSAVIWLTYSFNIAKVSFKYII</sequence>
<reference evidence="2" key="1">
    <citation type="journal article" date="2020" name="bioRxiv">
        <title>Integrative omics analysis of Pseudomonas aeruginosa virus PA5oct highlights the molecular complexity of jumbo phages.</title>
        <authorList>
            <person name="Lood C."/>
            <person name="Danis-Wlodarczyk K."/>
            <person name="Blasdel B.G."/>
            <person name="Jang H.B."/>
            <person name="Vandenheuvel D."/>
            <person name="Briers Y."/>
            <person name="Noben J.-P."/>
            <person name="van Noort V."/>
            <person name="Drulis-Kawa Z."/>
            <person name="Lavigne R."/>
        </authorList>
    </citation>
    <scope>NUCLEOTIDE SEQUENCE [LARGE SCALE GENOMIC DNA]</scope>
</reference>
<keyword evidence="2" id="KW-1185">Reference proteome</keyword>
<evidence type="ECO:0000313" key="1">
    <source>
        <dbReference type="EMBL" id="QCG75923.1"/>
    </source>
</evidence>
<organism evidence="1 2">
    <name type="scientific">Pseudomonas phage vB_PaeM_PA5oct</name>
    <dbReference type="NCBI Taxonomy" id="2163605"/>
    <lineage>
        <taxon>Viruses</taxon>
        <taxon>Duplodnaviria</taxon>
        <taxon>Heunggongvirae</taxon>
        <taxon>Uroviricota</taxon>
        <taxon>Caudoviricetes</taxon>
        <taxon>Arenbergviridae</taxon>
        <taxon>Wroclawvirus</taxon>
        <taxon>Wroclawvirus PA5oct</taxon>
    </lineage>
</organism>
<protein>
    <submittedName>
        <fullName evidence="1">Uncharacterized protein</fullName>
    </submittedName>
</protein>